<keyword evidence="2 7" id="KW-0699">rRNA-binding</keyword>
<evidence type="ECO:0000313" key="8">
    <source>
        <dbReference type="EMBL" id="CUX95715.1"/>
    </source>
</evidence>
<reference evidence="9" key="1">
    <citation type="submission" date="2016-01" db="EMBL/GenBank/DDBJ databases">
        <authorList>
            <person name="Husnik F."/>
        </authorList>
    </citation>
    <scope>NUCLEOTIDE SEQUENCE [LARGE SCALE GENOMIC DNA]</scope>
</reference>
<dbReference type="InterPro" id="IPR005484">
    <property type="entry name" value="Ribosomal_uL18_bac/plant/anim"/>
</dbReference>
<dbReference type="AlphaFoldDB" id="A0A143WPM4"/>
<dbReference type="RefSeq" id="WP_067569103.1">
    <property type="nucleotide sequence ID" value="NZ_LN999831.1"/>
</dbReference>
<keyword evidence="4 7" id="KW-0689">Ribosomal protein</keyword>
<accession>A0A143WPM4</accession>
<dbReference type="GO" id="GO:0008097">
    <property type="term" value="F:5S rRNA binding"/>
    <property type="evidence" value="ECO:0007669"/>
    <property type="project" value="TreeGrafter"/>
</dbReference>
<dbReference type="CDD" id="cd00432">
    <property type="entry name" value="Ribosomal_L18_L5e"/>
    <property type="match status" value="1"/>
</dbReference>
<evidence type="ECO:0000256" key="7">
    <source>
        <dbReference type="HAMAP-Rule" id="MF_01337"/>
    </source>
</evidence>
<keyword evidence="5 7" id="KW-0687">Ribonucleoprotein</keyword>
<dbReference type="SUPFAM" id="SSF53137">
    <property type="entry name" value="Translational machinery components"/>
    <property type="match status" value="1"/>
</dbReference>
<organism evidence="8 9">
    <name type="scientific">Candidatus Mikella endobia</name>
    <dbReference type="NCBI Taxonomy" id="1778264"/>
    <lineage>
        <taxon>Bacteria</taxon>
        <taxon>Pseudomonadati</taxon>
        <taxon>Pseudomonadota</taxon>
        <taxon>Gammaproteobacteria</taxon>
        <taxon>Enterobacterales</taxon>
        <taxon>Enterobacteriaceae</taxon>
        <taxon>Candidatus Mikella</taxon>
    </lineage>
</organism>
<gene>
    <name evidence="7 8" type="primary">rplR</name>
    <name evidence="8" type="ORF">PMARG_ME00089</name>
</gene>
<dbReference type="Pfam" id="PF00861">
    <property type="entry name" value="Ribosomal_L18p"/>
    <property type="match status" value="1"/>
</dbReference>
<protein>
    <recommendedName>
        <fullName evidence="6 7">Large ribosomal subunit protein uL18</fullName>
    </recommendedName>
</protein>
<dbReference type="GO" id="GO:0022625">
    <property type="term" value="C:cytosolic large ribosomal subunit"/>
    <property type="evidence" value="ECO:0007669"/>
    <property type="project" value="TreeGrafter"/>
</dbReference>
<dbReference type="KEGG" id="cmik:PMARG_ME00089"/>
<dbReference type="InterPro" id="IPR057268">
    <property type="entry name" value="Ribosomal_L18"/>
</dbReference>
<evidence type="ECO:0000256" key="3">
    <source>
        <dbReference type="ARBA" id="ARBA00022884"/>
    </source>
</evidence>
<dbReference type="OrthoDB" id="9810939at2"/>
<dbReference type="InterPro" id="IPR004389">
    <property type="entry name" value="Ribosomal_uL18_bac-type"/>
</dbReference>
<dbReference type="FunFam" id="3.30.420.100:FF:000001">
    <property type="entry name" value="50S ribosomal protein L18"/>
    <property type="match status" value="1"/>
</dbReference>
<evidence type="ECO:0000256" key="1">
    <source>
        <dbReference type="ARBA" id="ARBA00007116"/>
    </source>
</evidence>
<dbReference type="GO" id="GO:0006412">
    <property type="term" value="P:translation"/>
    <property type="evidence" value="ECO:0007669"/>
    <property type="project" value="UniProtKB-UniRule"/>
</dbReference>
<dbReference type="PANTHER" id="PTHR12899:SF3">
    <property type="entry name" value="LARGE RIBOSOMAL SUBUNIT PROTEIN UL18M"/>
    <property type="match status" value="1"/>
</dbReference>
<sequence>MNKKLARIRRSITTRCKIKKLKTIRLVIHRTSRHIYAQIFEPNNSKVLVAASTLEKNIIDRLNFLGIINTSNKSAASEIGKIIAIRALEKGIKNVSFDRSGFKYHGRVQALANAARIAGLQF</sequence>
<comment type="similarity">
    <text evidence="1 7">Belongs to the universal ribosomal protein uL18 family.</text>
</comment>
<dbReference type="STRING" id="1778264.PMARG_ME00089"/>
<dbReference type="Gene3D" id="3.30.420.100">
    <property type="match status" value="1"/>
</dbReference>
<evidence type="ECO:0000256" key="5">
    <source>
        <dbReference type="ARBA" id="ARBA00023274"/>
    </source>
</evidence>
<comment type="function">
    <text evidence="7">This is one of the proteins that bind and probably mediate the attachment of the 5S RNA into the large ribosomal subunit, where it forms part of the central protuberance.</text>
</comment>
<proteinExistence type="inferred from homology"/>
<dbReference type="NCBIfam" id="TIGR00060">
    <property type="entry name" value="L18_bact"/>
    <property type="match status" value="1"/>
</dbReference>
<dbReference type="EMBL" id="LN999831">
    <property type="protein sequence ID" value="CUX95715.1"/>
    <property type="molecule type" value="Genomic_DNA"/>
</dbReference>
<evidence type="ECO:0000256" key="4">
    <source>
        <dbReference type="ARBA" id="ARBA00022980"/>
    </source>
</evidence>
<dbReference type="PATRIC" id="fig|1778264.3.peg.82"/>
<keyword evidence="9" id="KW-1185">Reference proteome</keyword>
<name>A0A143WPM4_9ENTR</name>
<evidence type="ECO:0000256" key="6">
    <source>
        <dbReference type="ARBA" id="ARBA00035197"/>
    </source>
</evidence>
<dbReference type="GO" id="GO:0003735">
    <property type="term" value="F:structural constituent of ribosome"/>
    <property type="evidence" value="ECO:0007669"/>
    <property type="project" value="InterPro"/>
</dbReference>
<dbReference type="HAMAP" id="MF_01337_B">
    <property type="entry name" value="Ribosomal_uL18_B"/>
    <property type="match status" value="1"/>
</dbReference>
<comment type="subunit">
    <text evidence="7">Part of the 50S ribosomal subunit; part of the 5S rRNA/L5/L18/L25 subcomplex. Contacts the 5S and 23S rRNAs.</text>
</comment>
<evidence type="ECO:0000313" key="9">
    <source>
        <dbReference type="Proteomes" id="UP000095697"/>
    </source>
</evidence>
<evidence type="ECO:0000256" key="2">
    <source>
        <dbReference type="ARBA" id="ARBA00022730"/>
    </source>
</evidence>
<keyword evidence="3 7" id="KW-0694">RNA-binding</keyword>
<dbReference type="PANTHER" id="PTHR12899">
    <property type="entry name" value="39S RIBOSOMAL PROTEIN L18, MITOCHONDRIAL"/>
    <property type="match status" value="1"/>
</dbReference>
<dbReference type="Proteomes" id="UP000095697">
    <property type="component" value="Chromosome I"/>
</dbReference>